<comment type="caution">
    <text evidence="1">The sequence shown here is derived from an EMBL/GenBank/DDBJ whole genome shotgun (WGS) entry which is preliminary data.</text>
</comment>
<dbReference type="EMBL" id="JACHND010000001">
    <property type="protein sequence ID" value="MBB4702560.1"/>
    <property type="molecule type" value="Genomic_DNA"/>
</dbReference>
<organism evidence="1 2">
    <name type="scientific">Sphaerisporangium siamense</name>
    <dbReference type="NCBI Taxonomy" id="795645"/>
    <lineage>
        <taxon>Bacteria</taxon>
        <taxon>Bacillati</taxon>
        <taxon>Actinomycetota</taxon>
        <taxon>Actinomycetes</taxon>
        <taxon>Streptosporangiales</taxon>
        <taxon>Streptosporangiaceae</taxon>
        <taxon>Sphaerisporangium</taxon>
    </lineage>
</organism>
<dbReference type="AlphaFoldDB" id="A0A7W7DAV2"/>
<accession>A0A7W7DAV2</accession>
<keyword evidence="2" id="KW-1185">Reference proteome</keyword>
<gene>
    <name evidence="1" type="ORF">BJ982_004104</name>
</gene>
<sequence length="209" mass="22876">MTPAEEVSGFVAELKPLIDQLRELLPEQVADATRGSVQHHKITGSPAPWHPEAGPVLMTIHAGVRQLEQDLRYRVTGHTGERGGSDGNTTAALDAIVKLVYGVPEDVARDARRRLEGWIEQSQEIRDIGESETWIPIRVPRGDLPPGCPYCKTYSLRLATQSGRVACMNAKCTDSNGNRPKGMVDKNYINGDAVVAWADGRTIYYKAAA</sequence>
<reference evidence="1 2" key="1">
    <citation type="submission" date="2020-08" db="EMBL/GenBank/DDBJ databases">
        <title>Sequencing the genomes of 1000 actinobacteria strains.</title>
        <authorList>
            <person name="Klenk H.-P."/>
        </authorList>
    </citation>
    <scope>NUCLEOTIDE SEQUENCE [LARGE SCALE GENOMIC DNA]</scope>
    <source>
        <strain evidence="1 2">DSM 45784</strain>
    </source>
</reference>
<protein>
    <submittedName>
        <fullName evidence="1">Uncharacterized protein</fullName>
    </submittedName>
</protein>
<dbReference type="Proteomes" id="UP000542210">
    <property type="component" value="Unassembled WGS sequence"/>
</dbReference>
<proteinExistence type="predicted"/>
<evidence type="ECO:0000313" key="2">
    <source>
        <dbReference type="Proteomes" id="UP000542210"/>
    </source>
</evidence>
<name>A0A7W7DAV2_9ACTN</name>
<evidence type="ECO:0000313" key="1">
    <source>
        <dbReference type="EMBL" id="MBB4702560.1"/>
    </source>
</evidence>
<dbReference type="RefSeq" id="WP_184882421.1">
    <property type="nucleotide sequence ID" value="NZ_BOOV01000033.1"/>
</dbReference>